<dbReference type="Pfam" id="PF01970">
    <property type="entry name" value="TctA"/>
    <property type="match status" value="1"/>
</dbReference>
<keyword evidence="1" id="KW-1133">Transmembrane helix</keyword>
<sequence length="504" mass="52722">MEQIFAAFVTVLSPEFFIWLVLGVFLGLVVGAIPGINDVIAIAVLIPITFNLDPAQALLMLAGLYTAACYGGSFPAIMLRIPGTASSMVTVMDGYPMTLKGEGGLALGISTISSVLGGLFSATCLMFFAPTLASYALYFGPAEYFSLGVLGLSTVAGMAGKNAAKTLVACLMGLLLSTVGMSPESGFPRFVGNYFELLEGIPFVAALIGLFGVSSGFQLMEKLSKNTGSTASVGVSRLKLGRTFPSFSLFRRILPVIGSSSLLGTIIGILPGAGQVMAIYMSYDLAKAQNKDREFGTGVPEGVAAPEAANNAVVGGSMVPLLSLGVPGNGTSALFLGALMIHGLRPGPTLFSDPSNIAYVIIVGFFLSNFLLGPMGLFLGRVIARFVFAIPDVLLGAAIVILCVTGAFAAGNSTFYILVALFFGVCGFLMEKLGIPLAPLILALILGPMMETGFTQSMTISGHSYAIFVEQPISLCMLIVSLAFCLIPLFGAIRRRHSRYFDMP</sequence>
<feature type="transmembrane region" description="Helical" evidence="1">
    <location>
        <begin position="357"/>
        <end position="379"/>
    </location>
</feature>
<proteinExistence type="predicted"/>
<feature type="transmembrane region" description="Helical" evidence="1">
    <location>
        <begin position="105"/>
        <end position="129"/>
    </location>
</feature>
<evidence type="ECO:0000259" key="2">
    <source>
        <dbReference type="Pfam" id="PF01970"/>
    </source>
</evidence>
<dbReference type="RefSeq" id="WP_304120897.1">
    <property type="nucleotide sequence ID" value="NZ_DYZA01000048.1"/>
</dbReference>
<dbReference type="EMBL" id="DYZA01000048">
    <property type="protein sequence ID" value="HJD96523.1"/>
    <property type="molecule type" value="Genomic_DNA"/>
</dbReference>
<accession>A0A921AVJ0</accession>
<reference evidence="3" key="2">
    <citation type="submission" date="2021-09" db="EMBL/GenBank/DDBJ databases">
        <authorList>
            <person name="Gilroy R."/>
        </authorList>
    </citation>
    <scope>NUCLEOTIDE SEQUENCE</scope>
    <source>
        <strain evidence="3">ChiGjej2B2-19336</strain>
    </source>
</reference>
<dbReference type="PANTHER" id="PTHR35342:SF5">
    <property type="entry name" value="TRICARBOXYLIC TRANSPORT PROTEIN"/>
    <property type="match status" value="1"/>
</dbReference>
<feature type="transmembrane region" description="Helical" evidence="1">
    <location>
        <begin position="472"/>
        <end position="493"/>
    </location>
</feature>
<dbReference type="PANTHER" id="PTHR35342">
    <property type="entry name" value="TRICARBOXYLIC TRANSPORT PROTEIN"/>
    <property type="match status" value="1"/>
</dbReference>
<feature type="transmembrane region" description="Helical" evidence="1">
    <location>
        <begin position="16"/>
        <end position="46"/>
    </location>
</feature>
<protein>
    <submittedName>
        <fullName evidence="3">Tripartite tricarboxylate transporter permease</fullName>
    </submittedName>
</protein>
<keyword evidence="1" id="KW-0812">Transmembrane</keyword>
<evidence type="ECO:0000313" key="4">
    <source>
        <dbReference type="Proteomes" id="UP000698963"/>
    </source>
</evidence>
<feature type="transmembrane region" description="Helical" evidence="1">
    <location>
        <begin position="201"/>
        <end position="220"/>
    </location>
</feature>
<feature type="transmembrane region" description="Helical" evidence="1">
    <location>
        <begin position="437"/>
        <end position="460"/>
    </location>
</feature>
<comment type="caution">
    <text evidence="3">The sequence shown here is derived from an EMBL/GenBank/DDBJ whole genome shotgun (WGS) entry which is preliminary data.</text>
</comment>
<feature type="transmembrane region" description="Helical" evidence="1">
    <location>
        <begin position="58"/>
        <end position="79"/>
    </location>
</feature>
<feature type="transmembrane region" description="Helical" evidence="1">
    <location>
        <begin position="414"/>
        <end position="430"/>
    </location>
</feature>
<gene>
    <name evidence="3" type="ORF">K8W16_02605</name>
</gene>
<organism evidence="3 4">
    <name type="scientific">Mailhella massiliensis</name>
    <dbReference type="NCBI Taxonomy" id="1903261"/>
    <lineage>
        <taxon>Bacteria</taxon>
        <taxon>Pseudomonadati</taxon>
        <taxon>Thermodesulfobacteriota</taxon>
        <taxon>Desulfovibrionia</taxon>
        <taxon>Desulfovibrionales</taxon>
        <taxon>Desulfovibrionaceae</taxon>
        <taxon>Mailhella</taxon>
    </lineage>
</organism>
<keyword evidence="1" id="KW-0472">Membrane</keyword>
<evidence type="ECO:0000313" key="3">
    <source>
        <dbReference type="EMBL" id="HJD96523.1"/>
    </source>
</evidence>
<evidence type="ECO:0000256" key="1">
    <source>
        <dbReference type="SAM" id="Phobius"/>
    </source>
</evidence>
<name>A0A921AVJ0_9BACT</name>
<reference evidence="3" key="1">
    <citation type="journal article" date="2021" name="PeerJ">
        <title>Extensive microbial diversity within the chicken gut microbiome revealed by metagenomics and culture.</title>
        <authorList>
            <person name="Gilroy R."/>
            <person name="Ravi A."/>
            <person name="Getino M."/>
            <person name="Pursley I."/>
            <person name="Horton D.L."/>
            <person name="Alikhan N.F."/>
            <person name="Baker D."/>
            <person name="Gharbi K."/>
            <person name="Hall N."/>
            <person name="Watson M."/>
            <person name="Adriaenssens E.M."/>
            <person name="Foster-Nyarko E."/>
            <person name="Jarju S."/>
            <person name="Secka A."/>
            <person name="Antonio M."/>
            <person name="Oren A."/>
            <person name="Chaudhuri R.R."/>
            <person name="La Ragione R."/>
            <person name="Hildebrand F."/>
            <person name="Pallen M.J."/>
        </authorList>
    </citation>
    <scope>NUCLEOTIDE SEQUENCE</scope>
    <source>
        <strain evidence="3">ChiGjej2B2-19336</strain>
    </source>
</reference>
<feature type="transmembrane region" description="Helical" evidence="1">
    <location>
        <begin position="135"/>
        <end position="156"/>
    </location>
</feature>
<dbReference type="InterPro" id="IPR002823">
    <property type="entry name" value="DUF112_TM"/>
</dbReference>
<feature type="domain" description="DUF112" evidence="2">
    <location>
        <begin position="18"/>
        <end position="442"/>
    </location>
</feature>
<feature type="transmembrane region" description="Helical" evidence="1">
    <location>
        <begin position="261"/>
        <end position="283"/>
    </location>
</feature>
<dbReference type="Proteomes" id="UP000698963">
    <property type="component" value="Unassembled WGS sequence"/>
</dbReference>
<feature type="transmembrane region" description="Helical" evidence="1">
    <location>
        <begin position="386"/>
        <end position="408"/>
    </location>
</feature>
<dbReference type="AlphaFoldDB" id="A0A921AVJ0"/>